<proteinExistence type="predicted"/>
<accession>A0A9D1GCR5</accession>
<gene>
    <name evidence="2" type="ORF">IAB59_05315</name>
</gene>
<evidence type="ECO:0000259" key="1">
    <source>
        <dbReference type="PROSITE" id="PS51186"/>
    </source>
</evidence>
<reference evidence="2" key="2">
    <citation type="journal article" date="2021" name="PeerJ">
        <title>Extensive microbial diversity within the chicken gut microbiome revealed by metagenomics and culture.</title>
        <authorList>
            <person name="Gilroy R."/>
            <person name="Ravi A."/>
            <person name="Getino M."/>
            <person name="Pursley I."/>
            <person name="Horton D.L."/>
            <person name="Alikhan N.F."/>
            <person name="Baker D."/>
            <person name="Gharbi K."/>
            <person name="Hall N."/>
            <person name="Watson M."/>
            <person name="Adriaenssens E.M."/>
            <person name="Foster-Nyarko E."/>
            <person name="Jarju S."/>
            <person name="Secka A."/>
            <person name="Antonio M."/>
            <person name="Oren A."/>
            <person name="Chaudhuri R.R."/>
            <person name="La Ragione R."/>
            <person name="Hildebrand F."/>
            <person name="Pallen M.J."/>
        </authorList>
    </citation>
    <scope>NUCLEOTIDE SEQUENCE</scope>
    <source>
        <strain evidence="2">CHK195-26880</strain>
    </source>
</reference>
<dbReference type="CDD" id="cd04301">
    <property type="entry name" value="NAT_SF"/>
    <property type="match status" value="1"/>
</dbReference>
<organism evidence="2 3">
    <name type="scientific">Candidatus Onthousia faecipullorum</name>
    <dbReference type="NCBI Taxonomy" id="2840887"/>
    <lineage>
        <taxon>Bacteria</taxon>
        <taxon>Bacillati</taxon>
        <taxon>Bacillota</taxon>
        <taxon>Bacilli</taxon>
        <taxon>Candidatus Onthousia</taxon>
    </lineage>
</organism>
<reference evidence="2" key="1">
    <citation type="submission" date="2020-10" db="EMBL/GenBank/DDBJ databases">
        <authorList>
            <person name="Gilroy R."/>
        </authorList>
    </citation>
    <scope>NUCLEOTIDE SEQUENCE</scope>
    <source>
        <strain evidence="2">CHK195-26880</strain>
    </source>
</reference>
<sequence>MNLLYINSQEYKDRIEELYLESFPEDERFPFWMLEECSKENNSDLLAIVDNGVFVGMSYIVNCHDAYYLMYLAVEPNLRNKNYGSHILMDLKEKYKTIFLSIDEPINELNIRRKNFYLRNGFYDTNKYYEDTGVNYEVLCTNPEYEITNENMQMRYTNMTSNSELLSIIANTFNADYVNLKNKSVSQDIKQHI</sequence>
<dbReference type="Pfam" id="PF00583">
    <property type="entry name" value="Acetyltransf_1"/>
    <property type="match status" value="1"/>
</dbReference>
<dbReference type="Gene3D" id="3.40.630.30">
    <property type="match status" value="1"/>
</dbReference>
<dbReference type="SUPFAM" id="SSF55729">
    <property type="entry name" value="Acyl-CoA N-acyltransferases (Nat)"/>
    <property type="match status" value="1"/>
</dbReference>
<dbReference type="InterPro" id="IPR016181">
    <property type="entry name" value="Acyl_CoA_acyltransferase"/>
</dbReference>
<feature type="domain" description="N-acetyltransferase" evidence="1">
    <location>
        <begin position="1"/>
        <end position="141"/>
    </location>
</feature>
<dbReference type="AlphaFoldDB" id="A0A9D1GCR5"/>
<name>A0A9D1GCR5_9FIRM</name>
<evidence type="ECO:0000313" key="3">
    <source>
        <dbReference type="Proteomes" id="UP000886833"/>
    </source>
</evidence>
<evidence type="ECO:0000313" key="2">
    <source>
        <dbReference type="EMBL" id="HIT37874.1"/>
    </source>
</evidence>
<protein>
    <submittedName>
        <fullName evidence="2">GNAT family N-acetyltransferase</fullName>
    </submittedName>
</protein>
<dbReference type="InterPro" id="IPR000182">
    <property type="entry name" value="GNAT_dom"/>
</dbReference>
<dbReference type="Proteomes" id="UP000886833">
    <property type="component" value="Unassembled WGS sequence"/>
</dbReference>
<comment type="caution">
    <text evidence="2">The sequence shown here is derived from an EMBL/GenBank/DDBJ whole genome shotgun (WGS) entry which is preliminary data.</text>
</comment>
<dbReference type="EMBL" id="DVKQ01000066">
    <property type="protein sequence ID" value="HIT37874.1"/>
    <property type="molecule type" value="Genomic_DNA"/>
</dbReference>
<dbReference type="GO" id="GO:0016747">
    <property type="term" value="F:acyltransferase activity, transferring groups other than amino-acyl groups"/>
    <property type="evidence" value="ECO:0007669"/>
    <property type="project" value="InterPro"/>
</dbReference>
<dbReference type="PROSITE" id="PS51186">
    <property type="entry name" value="GNAT"/>
    <property type="match status" value="1"/>
</dbReference>